<proteinExistence type="predicted"/>
<dbReference type="Proteomes" id="UP000184105">
    <property type="component" value="Unassembled WGS sequence"/>
</dbReference>
<dbReference type="EMBL" id="FQWA01000019">
    <property type="protein sequence ID" value="SHF93400.1"/>
    <property type="molecule type" value="Genomic_DNA"/>
</dbReference>
<comment type="caution">
    <text evidence="1">The sequence shown here is derived from an EMBL/GenBank/DDBJ whole genome shotgun (WGS) entry which is preliminary data.</text>
</comment>
<organism evidence="1 2">
    <name type="scientific">Prevotella scopos JCM 17725</name>
    <dbReference type="NCBI Taxonomy" id="1236518"/>
    <lineage>
        <taxon>Bacteria</taxon>
        <taxon>Pseudomonadati</taxon>
        <taxon>Bacteroidota</taxon>
        <taxon>Bacteroidia</taxon>
        <taxon>Bacteroidales</taxon>
        <taxon>Prevotellaceae</taxon>
        <taxon>Prevotella</taxon>
    </lineage>
</organism>
<evidence type="ECO:0008006" key="3">
    <source>
        <dbReference type="Google" id="ProtNLM"/>
    </source>
</evidence>
<reference evidence="1 2" key="1">
    <citation type="submission" date="2016-11" db="EMBL/GenBank/DDBJ databases">
        <authorList>
            <person name="Varghese N."/>
            <person name="Submissions S."/>
        </authorList>
    </citation>
    <scope>NUCLEOTIDE SEQUENCE [LARGE SCALE GENOMIC DNA]</scope>
    <source>
        <strain evidence="1 2">DSM 22613</strain>
    </source>
</reference>
<sequence>MADSSFNCNHHDREQMSKLYTIGETVTFQCGNMQKEGTILIVDSFDVFGCHGSPSYDILVENENMLYKHVEHNLIVSSNK</sequence>
<evidence type="ECO:0000313" key="2">
    <source>
        <dbReference type="Proteomes" id="UP000184105"/>
    </source>
</evidence>
<accession>A0AAX2F4W8</accession>
<name>A0AAX2F4W8_9BACT</name>
<protein>
    <recommendedName>
        <fullName evidence="3">DUF2158 domain-containing protein</fullName>
    </recommendedName>
</protein>
<evidence type="ECO:0000313" key="1">
    <source>
        <dbReference type="EMBL" id="SHF93400.1"/>
    </source>
</evidence>
<dbReference type="AlphaFoldDB" id="A0AAX2F4W8"/>
<gene>
    <name evidence="1" type="ORF">SAMN05444364_1199</name>
</gene>
<keyword evidence="2" id="KW-1185">Reference proteome</keyword>